<dbReference type="HOGENOM" id="CLU_789053_0_0_10"/>
<gene>
    <name evidence="1" type="ordered locus">Halhy_6556</name>
</gene>
<keyword evidence="1" id="KW-0614">Plasmid</keyword>
<dbReference type="KEGG" id="hhy:Halhy_6556"/>
<reference key="2">
    <citation type="submission" date="2011-04" db="EMBL/GenBank/DDBJ databases">
        <title>Complete sequence of plasmid 1 of Haliscomenobacter hydrossis DSM 1100.</title>
        <authorList>
            <consortium name="US DOE Joint Genome Institute (JGI-PGF)"/>
            <person name="Lucas S."/>
            <person name="Han J."/>
            <person name="Lapidus A."/>
            <person name="Bruce D."/>
            <person name="Goodwin L."/>
            <person name="Pitluck S."/>
            <person name="Peters L."/>
            <person name="Kyrpides N."/>
            <person name="Mavromatis K."/>
            <person name="Ivanova N."/>
            <person name="Ovchinnikova G."/>
            <person name="Pagani I."/>
            <person name="Daligault H."/>
            <person name="Detter J.C."/>
            <person name="Han C."/>
            <person name="Land M."/>
            <person name="Hauser L."/>
            <person name="Markowitz V."/>
            <person name="Cheng J.-F."/>
            <person name="Hugenholtz P."/>
            <person name="Woyke T."/>
            <person name="Wu D."/>
            <person name="Verbarg S."/>
            <person name="Frueling A."/>
            <person name="Brambilla E."/>
            <person name="Klenk H.-P."/>
            <person name="Eisen J.A."/>
        </authorList>
    </citation>
    <scope>NUCLEOTIDE SEQUENCE</scope>
    <source>
        <strain>DSM 1100</strain>
    </source>
</reference>
<protein>
    <recommendedName>
        <fullName evidence="3">Abortive infection protein-like C-terminal domain-containing protein</fullName>
    </recommendedName>
</protein>
<dbReference type="EMBL" id="CP002692">
    <property type="protein sequence ID" value="AEE54372.1"/>
    <property type="molecule type" value="Genomic_DNA"/>
</dbReference>
<name>F4L7L4_HALH1</name>
<proteinExistence type="predicted"/>
<geneLocation type="plasmid" evidence="1 2">
    <name>pHALHY01</name>
</geneLocation>
<evidence type="ECO:0000313" key="1">
    <source>
        <dbReference type="EMBL" id="AEE54372.1"/>
    </source>
</evidence>
<reference evidence="1 2" key="1">
    <citation type="journal article" date="2011" name="Stand. Genomic Sci.">
        <title>Complete genome sequence of Haliscomenobacter hydrossis type strain (O).</title>
        <authorList>
            <consortium name="US DOE Joint Genome Institute (JGI-PGF)"/>
            <person name="Daligault H."/>
            <person name="Lapidus A."/>
            <person name="Zeytun A."/>
            <person name="Nolan M."/>
            <person name="Lucas S."/>
            <person name="Del Rio T.G."/>
            <person name="Tice H."/>
            <person name="Cheng J.F."/>
            <person name="Tapia R."/>
            <person name="Han C."/>
            <person name="Goodwin L."/>
            <person name="Pitluck S."/>
            <person name="Liolios K."/>
            <person name="Pagani I."/>
            <person name="Ivanova N."/>
            <person name="Huntemann M."/>
            <person name="Mavromatis K."/>
            <person name="Mikhailova N."/>
            <person name="Pati A."/>
            <person name="Chen A."/>
            <person name="Palaniappan K."/>
            <person name="Land M."/>
            <person name="Hauser L."/>
            <person name="Brambilla E.M."/>
            <person name="Rohde M."/>
            <person name="Verbarg S."/>
            <person name="Goker M."/>
            <person name="Bristow J."/>
            <person name="Eisen J.A."/>
            <person name="Markowitz V."/>
            <person name="Hugenholtz P."/>
            <person name="Kyrpides N.C."/>
            <person name="Klenk H.P."/>
            <person name="Woyke T."/>
        </authorList>
    </citation>
    <scope>NUCLEOTIDE SEQUENCE [LARGE SCALE GENOMIC DNA]</scope>
    <source>
        <strain evidence="2">ATCC 27775 / DSM 1100 / LMG 10767 / O</strain>
        <plasmid evidence="2">Plasmid pHALHY01</plasmid>
    </source>
</reference>
<accession>F4L7L4</accession>
<organism evidence="1 2">
    <name type="scientific">Haliscomenobacter hydrossis (strain ATCC 27775 / DSM 1100 / LMG 10767 / O)</name>
    <dbReference type="NCBI Taxonomy" id="760192"/>
    <lineage>
        <taxon>Bacteria</taxon>
        <taxon>Pseudomonadati</taxon>
        <taxon>Bacteroidota</taxon>
        <taxon>Saprospiria</taxon>
        <taxon>Saprospirales</taxon>
        <taxon>Haliscomenobacteraceae</taxon>
        <taxon>Haliscomenobacter</taxon>
    </lineage>
</organism>
<dbReference type="AlphaFoldDB" id="F4L7L4"/>
<dbReference type="OrthoDB" id="344630at2"/>
<dbReference type="RefSeq" id="WP_013768889.1">
    <property type="nucleotide sequence ID" value="NC_015511.1"/>
</dbReference>
<dbReference type="Proteomes" id="UP000008461">
    <property type="component" value="Plasmid pHALHY01"/>
</dbReference>
<sequence length="353" mass="39894">MLDNQNETRALIATVKELLKAEQSRAFDIVSKAISSSIELSHYDNWNGGTYYYALSFVLEVSEFVKIRDEVQSIETEILEKAELAARHYQQSNEFISKILLIPKAVSRIDWDSLQGVTSQSGLLKEINFLKDTMISVSTGGPKIHDVEADYVKAYARVDSLLKRLNVSNPNPYKSLWEWYGKWSSGDLPQYKDRRSFVRDMHTSTIELLSETDMAPVQSVNIDLSNWERLERSIKEINSRQKEASAEEQFQVVGLLCRETIITLAQAVYIEAKHPSIDGVSIGKTDAKRMLESYIMVELAGGENEILRKYARVTNDLANVLTHKRTATRKDAALCASATIALVNFIGTLEGRF</sequence>
<evidence type="ECO:0008006" key="3">
    <source>
        <dbReference type="Google" id="ProtNLM"/>
    </source>
</evidence>
<evidence type="ECO:0000313" key="2">
    <source>
        <dbReference type="Proteomes" id="UP000008461"/>
    </source>
</evidence>
<keyword evidence="2" id="KW-1185">Reference proteome</keyword>